<evidence type="ECO:0000313" key="1">
    <source>
        <dbReference type="EMBL" id="NQE33802.1"/>
    </source>
</evidence>
<organism evidence="1 2">
    <name type="scientific">Microcoleus asticus IPMA8</name>
    <dbReference type="NCBI Taxonomy" id="2563858"/>
    <lineage>
        <taxon>Bacteria</taxon>
        <taxon>Bacillati</taxon>
        <taxon>Cyanobacteriota</taxon>
        <taxon>Cyanophyceae</taxon>
        <taxon>Oscillatoriophycideae</taxon>
        <taxon>Oscillatoriales</taxon>
        <taxon>Microcoleaceae</taxon>
        <taxon>Microcoleus</taxon>
        <taxon>Microcoleus asticus</taxon>
    </lineage>
</organism>
<accession>A0ABX2CTT0</accession>
<dbReference type="Gene3D" id="3.30.9.10">
    <property type="entry name" value="D-Amino Acid Oxidase, subunit A, domain 2"/>
    <property type="match status" value="1"/>
</dbReference>
<dbReference type="EMBL" id="SRRZ01000020">
    <property type="protein sequence ID" value="NQE33802.1"/>
    <property type="molecule type" value="Genomic_DNA"/>
</dbReference>
<protein>
    <submittedName>
        <fullName evidence="1">Uncharacterized protein</fullName>
    </submittedName>
</protein>
<dbReference type="InterPro" id="IPR036188">
    <property type="entry name" value="FAD/NAD-bd_sf"/>
</dbReference>
<comment type="caution">
    <text evidence="1">The sequence shown here is derived from an EMBL/GenBank/DDBJ whole genome shotgun (WGS) entry which is preliminary data.</text>
</comment>
<keyword evidence="2" id="KW-1185">Reference proteome</keyword>
<dbReference type="PANTHER" id="PTHR42685:SF4">
    <property type="entry name" value="GERANYLGERANYL DIPHOSPHATE REDUCTASE, CHLOROPLASTIC"/>
    <property type="match status" value="1"/>
</dbReference>
<dbReference type="InterPro" id="IPR050407">
    <property type="entry name" value="Geranylgeranyl_reductase"/>
</dbReference>
<name>A0ABX2CTT0_9CYAN</name>
<dbReference type="Gene3D" id="3.50.50.60">
    <property type="entry name" value="FAD/NAD(P)-binding domain"/>
    <property type="match status" value="1"/>
</dbReference>
<reference evidence="1 2" key="1">
    <citation type="journal article" date="2020" name="Sci. Rep.">
        <title>A novel cyanobacterial geosmin producer, revising GeoA distribution and dispersion patterns in Bacteria.</title>
        <authorList>
            <person name="Churro C."/>
            <person name="Semedo-Aguiar A.P."/>
            <person name="Silva A.D."/>
            <person name="Pereira-Leal J.B."/>
            <person name="Leite R.B."/>
        </authorList>
    </citation>
    <scope>NUCLEOTIDE SEQUENCE [LARGE SCALE GENOMIC DNA]</scope>
    <source>
        <strain evidence="1 2">IPMA8</strain>
    </source>
</reference>
<dbReference type="Proteomes" id="UP000702425">
    <property type="component" value="Unassembled WGS sequence"/>
</dbReference>
<evidence type="ECO:0000313" key="2">
    <source>
        <dbReference type="Proteomes" id="UP000702425"/>
    </source>
</evidence>
<dbReference type="PANTHER" id="PTHR42685">
    <property type="entry name" value="GERANYLGERANYL DIPHOSPHATE REDUCTASE"/>
    <property type="match status" value="1"/>
</dbReference>
<sequence length="79" mass="9019">MVNEFDLPQSIVDRQVRKMKMISPSNIEVDINIENAHEYIGMCHREVFDCFLRDRAASLGAKLINGIVYKLEFVGCLSS</sequence>
<proteinExistence type="predicted"/>
<gene>
    <name evidence="1" type="ORF">E5S67_01523</name>
</gene>